<evidence type="ECO:0000259" key="11">
    <source>
        <dbReference type="PROSITE" id="PS50109"/>
    </source>
</evidence>
<dbReference type="Pfam" id="PF02518">
    <property type="entry name" value="HATPase_c"/>
    <property type="match status" value="1"/>
</dbReference>
<dbReference type="Pfam" id="PF00072">
    <property type="entry name" value="Response_reg"/>
    <property type="match status" value="1"/>
</dbReference>
<evidence type="ECO:0000259" key="12">
    <source>
        <dbReference type="PROSITE" id="PS50110"/>
    </source>
</evidence>
<feature type="transmembrane region" description="Helical" evidence="10">
    <location>
        <begin position="151"/>
        <end position="174"/>
    </location>
</feature>
<gene>
    <name evidence="14" type="ORF">QEH52_06400</name>
</gene>
<dbReference type="Gene3D" id="6.10.340.10">
    <property type="match status" value="1"/>
</dbReference>
<dbReference type="PANTHER" id="PTHR45339:SF1">
    <property type="entry name" value="HYBRID SIGNAL TRANSDUCTION HISTIDINE KINASE J"/>
    <property type="match status" value="1"/>
</dbReference>
<evidence type="ECO:0000259" key="13">
    <source>
        <dbReference type="PROSITE" id="PS50885"/>
    </source>
</evidence>
<dbReference type="InterPro" id="IPR036097">
    <property type="entry name" value="HisK_dim/P_sf"/>
</dbReference>
<evidence type="ECO:0000256" key="5">
    <source>
        <dbReference type="ARBA" id="ARBA00022679"/>
    </source>
</evidence>
<sequence length="679" mass="75135">MHNRFAQLPVRNKLTCIITCAALLAVTLSGMITIITQARIAHNGLQREIESTTDLLASNVAASLFFDSKSEAEKTLSSLRFKKHVEAAILHTLEGKPFATYSSPDNHHAHTELPTPEECSTLTPCLAVERDVSVDGDVIGRVTVISSKKPVVSAILSSAVTAFLAILLSTTLAIKLAHGYLRRVSAPVEELAKIADQVSLTENYSLRSQHNSKDELGQLSRAFNHMLARIQQSDTRLRQATEELSKRVGELHIEKEERALAQEREKRMQDRLAEAQRLKSQSLQDAKEAAEQANRIKSEFLASMSHEIRTPMNGVIGYASLLRDSELDEEQQEFIDIIHDSGNTLLRLLDDILDFSKIEAGRLETQRQSFDLRTLVKDVTLLFQEPLKNKDVELLTNIEAAVPTLIDSDPHRIRQIFINLVGNAIKFTPKGSIEIRIGYANFNHQSDPHEYAGAIDCSVADTGIGISTDDQQRLFDVFTQVDSSATRKYEGVGLGLAISKRLCEILGGSIKLHSELGVGSTFHFSIPVHPAAELKELISTAPTTASGAPLKKGGWNMLVVEDHPVNAKLLAALLEKAGYACDIAYNATECIEKMDELHYDIVFMDINMPGMDGFELTAHIREQEANFDSTQRTQIIAVTAWAMKGMKERCLEAGMNGYLSKPVIFEELTATVEDLSPRR</sequence>
<feature type="domain" description="HAMP" evidence="13">
    <location>
        <begin position="182"/>
        <end position="235"/>
    </location>
</feature>
<evidence type="ECO:0000256" key="2">
    <source>
        <dbReference type="ARBA" id="ARBA00004370"/>
    </source>
</evidence>
<dbReference type="InterPro" id="IPR003660">
    <property type="entry name" value="HAMP_dom"/>
</dbReference>
<evidence type="ECO:0000256" key="6">
    <source>
        <dbReference type="ARBA" id="ARBA00022777"/>
    </source>
</evidence>
<evidence type="ECO:0000256" key="4">
    <source>
        <dbReference type="ARBA" id="ARBA00022553"/>
    </source>
</evidence>
<dbReference type="InterPro" id="IPR003594">
    <property type="entry name" value="HATPase_dom"/>
</dbReference>
<evidence type="ECO:0000256" key="8">
    <source>
        <dbReference type="PROSITE-ProRule" id="PRU00169"/>
    </source>
</evidence>
<dbReference type="Pfam" id="PF17152">
    <property type="entry name" value="CHASE8"/>
    <property type="match status" value="1"/>
</dbReference>
<dbReference type="SMART" id="SM00388">
    <property type="entry name" value="HisKA"/>
    <property type="match status" value="1"/>
</dbReference>
<dbReference type="Gene3D" id="1.10.287.130">
    <property type="match status" value="1"/>
</dbReference>
<dbReference type="InterPro" id="IPR005467">
    <property type="entry name" value="His_kinase_dom"/>
</dbReference>
<dbReference type="CDD" id="cd16922">
    <property type="entry name" value="HATPase_EvgS-ArcB-TorS-like"/>
    <property type="match status" value="1"/>
</dbReference>
<dbReference type="InterPro" id="IPR033417">
    <property type="entry name" value="CHASE8"/>
</dbReference>
<evidence type="ECO:0000256" key="10">
    <source>
        <dbReference type="SAM" id="Phobius"/>
    </source>
</evidence>
<evidence type="ECO:0000256" key="3">
    <source>
        <dbReference type="ARBA" id="ARBA00012438"/>
    </source>
</evidence>
<dbReference type="CDD" id="cd17546">
    <property type="entry name" value="REC_hyHK_CKI1_RcsC-like"/>
    <property type="match status" value="1"/>
</dbReference>
<feature type="domain" description="Histidine kinase" evidence="11">
    <location>
        <begin position="303"/>
        <end position="530"/>
    </location>
</feature>
<dbReference type="SMART" id="SM00448">
    <property type="entry name" value="REC"/>
    <property type="match status" value="1"/>
</dbReference>
<reference evidence="14 15" key="1">
    <citation type="submission" date="2023-04" db="EMBL/GenBank/DDBJ databases">
        <title>A novel bacteria isolated from coastal sediment.</title>
        <authorList>
            <person name="Liu X.-J."/>
            <person name="Du Z.-J."/>
        </authorList>
    </citation>
    <scope>NUCLEOTIDE SEQUENCE [LARGE SCALE GENOMIC DNA]</scope>
    <source>
        <strain evidence="14 15">SDUM461003</strain>
    </source>
</reference>
<comment type="catalytic activity">
    <reaction evidence="1">
        <text>ATP + protein L-histidine = ADP + protein N-phospho-L-histidine.</text>
        <dbReference type="EC" id="2.7.13.3"/>
    </reaction>
</comment>
<comment type="subcellular location">
    <subcellularLocation>
        <location evidence="2">Membrane</location>
    </subcellularLocation>
</comment>
<dbReference type="PROSITE" id="PS50109">
    <property type="entry name" value="HIS_KIN"/>
    <property type="match status" value="1"/>
</dbReference>
<keyword evidence="4 8" id="KW-0597">Phosphoprotein</keyword>
<feature type="coiled-coil region" evidence="9">
    <location>
        <begin position="258"/>
        <end position="293"/>
    </location>
</feature>
<dbReference type="InterPro" id="IPR011006">
    <property type="entry name" value="CheY-like_superfamily"/>
</dbReference>
<keyword evidence="5" id="KW-0808">Transferase</keyword>
<dbReference type="CDD" id="cd00082">
    <property type="entry name" value="HisKA"/>
    <property type="match status" value="1"/>
</dbReference>
<dbReference type="PANTHER" id="PTHR45339">
    <property type="entry name" value="HYBRID SIGNAL TRANSDUCTION HISTIDINE KINASE J"/>
    <property type="match status" value="1"/>
</dbReference>
<dbReference type="SUPFAM" id="SSF47384">
    <property type="entry name" value="Homodimeric domain of signal transducing histidine kinase"/>
    <property type="match status" value="1"/>
</dbReference>
<feature type="domain" description="Response regulatory" evidence="12">
    <location>
        <begin position="556"/>
        <end position="676"/>
    </location>
</feature>
<keyword evidence="6" id="KW-0418">Kinase</keyword>
<dbReference type="SUPFAM" id="SSF55874">
    <property type="entry name" value="ATPase domain of HSP90 chaperone/DNA topoisomerase II/histidine kinase"/>
    <property type="match status" value="1"/>
</dbReference>
<evidence type="ECO:0000256" key="9">
    <source>
        <dbReference type="SAM" id="Coils"/>
    </source>
</evidence>
<organism evidence="14 15">
    <name type="scientific">Thalassobacterium maritimum</name>
    <dbReference type="NCBI Taxonomy" id="3041265"/>
    <lineage>
        <taxon>Bacteria</taxon>
        <taxon>Pseudomonadati</taxon>
        <taxon>Verrucomicrobiota</taxon>
        <taxon>Opitutia</taxon>
        <taxon>Puniceicoccales</taxon>
        <taxon>Coraliomargaritaceae</taxon>
        <taxon>Thalassobacterium</taxon>
    </lineage>
</organism>
<feature type="modified residue" description="4-aspartylphosphate" evidence="8">
    <location>
        <position position="605"/>
    </location>
</feature>
<evidence type="ECO:0000313" key="14">
    <source>
        <dbReference type="EMBL" id="MDQ8207130.1"/>
    </source>
</evidence>
<name>A0ABU1ASI9_9BACT</name>
<dbReference type="SUPFAM" id="SSF158472">
    <property type="entry name" value="HAMP domain-like"/>
    <property type="match status" value="1"/>
</dbReference>
<dbReference type="Pfam" id="PF00512">
    <property type="entry name" value="HisKA"/>
    <property type="match status" value="1"/>
</dbReference>
<dbReference type="Proteomes" id="UP001225316">
    <property type="component" value="Unassembled WGS sequence"/>
</dbReference>
<dbReference type="EC" id="2.7.13.3" evidence="3"/>
<keyword evidence="10" id="KW-0472">Membrane</keyword>
<dbReference type="SMART" id="SM00387">
    <property type="entry name" value="HATPase_c"/>
    <property type="match status" value="1"/>
</dbReference>
<dbReference type="RefSeq" id="WP_308949267.1">
    <property type="nucleotide sequence ID" value="NZ_JARXHW010000010.1"/>
</dbReference>
<protein>
    <recommendedName>
        <fullName evidence="3">histidine kinase</fullName>
        <ecNumber evidence="3">2.7.13.3</ecNumber>
    </recommendedName>
</protein>
<evidence type="ECO:0000256" key="7">
    <source>
        <dbReference type="ARBA" id="ARBA00023012"/>
    </source>
</evidence>
<dbReference type="Gene3D" id="3.40.50.2300">
    <property type="match status" value="1"/>
</dbReference>
<dbReference type="InterPro" id="IPR004358">
    <property type="entry name" value="Sig_transdc_His_kin-like_C"/>
</dbReference>
<dbReference type="InterPro" id="IPR001789">
    <property type="entry name" value="Sig_transdc_resp-reg_receiver"/>
</dbReference>
<evidence type="ECO:0000313" key="15">
    <source>
        <dbReference type="Proteomes" id="UP001225316"/>
    </source>
</evidence>
<keyword evidence="15" id="KW-1185">Reference proteome</keyword>
<evidence type="ECO:0000256" key="1">
    <source>
        <dbReference type="ARBA" id="ARBA00000085"/>
    </source>
</evidence>
<comment type="caution">
    <text evidence="14">The sequence shown here is derived from an EMBL/GenBank/DDBJ whole genome shotgun (WGS) entry which is preliminary data.</text>
</comment>
<dbReference type="EMBL" id="JARXHW010000010">
    <property type="protein sequence ID" value="MDQ8207130.1"/>
    <property type="molecule type" value="Genomic_DNA"/>
</dbReference>
<dbReference type="SUPFAM" id="SSF52172">
    <property type="entry name" value="CheY-like"/>
    <property type="match status" value="1"/>
</dbReference>
<keyword evidence="9" id="KW-0175">Coiled coil</keyword>
<keyword evidence="10" id="KW-1133">Transmembrane helix</keyword>
<dbReference type="PROSITE" id="PS50110">
    <property type="entry name" value="RESPONSE_REGULATORY"/>
    <property type="match status" value="1"/>
</dbReference>
<dbReference type="Gene3D" id="3.30.565.10">
    <property type="entry name" value="Histidine kinase-like ATPase, C-terminal domain"/>
    <property type="match status" value="1"/>
</dbReference>
<accession>A0ABU1ASI9</accession>
<dbReference type="Pfam" id="PF00672">
    <property type="entry name" value="HAMP"/>
    <property type="match status" value="1"/>
</dbReference>
<dbReference type="InterPro" id="IPR003661">
    <property type="entry name" value="HisK_dim/P_dom"/>
</dbReference>
<dbReference type="InterPro" id="IPR036890">
    <property type="entry name" value="HATPase_C_sf"/>
</dbReference>
<proteinExistence type="predicted"/>
<dbReference type="PROSITE" id="PS50885">
    <property type="entry name" value="HAMP"/>
    <property type="match status" value="1"/>
</dbReference>
<keyword evidence="7" id="KW-0902">Two-component regulatory system</keyword>
<dbReference type="SMART" id="SM00304">
    <property type="entry name" value="HAMP"/>
    <property type="match status" value="1"/>
</dbReference>
<dbReference type="CDD" id="cd22265">
    <property type="entry name" value="UDM1_RNF168"/>
    <property type="match status" value="1"/>
</dbReference>
<dbReference type="PRINTS" id="PR00344">
    <property type="entry name" value="BCTRLSENSOR"/>
</dbReference>
<dbReference type="CDD" id="cd06225">
    <property type="entry name" value="HAMP"/>
    <property type="match status" value="1"/>
</dbReference>
<keyword evidence="10" id="KW-0812">Transmembrane</keyword>